<evidence type="ECO:0000256" key="1">
    <source>
        <dbReference type="SAM" id="Coils"/>
    </source>
</evidence>
<protein>
    <submittedName>
        <fullName evidence="2">Uncharacterized protein</fullName>
    </submittedName>
</protein>
<gene>
    <name evidence="2" type="ORF">C4K46_05810</name>
</gene>
<dbReference type="EMBL" id="PRDG01000003">
    <property type="protein sequence ID" value="MBP2623455.1"/>
    <property type="molecule type" value="Genomic_DNA"/>
</dbReference>
<sequence>MPKKSLKEIEAAQLENEREFDRLARKKRQLASFEQDLMLAYSDLYQPLQQLDYQVTGSKDTSDLNELLLTWRRVESQLTQAFIEAEGQLKKMEGNLEDQSEQIARQKRAFYEEEENGN</sequence>
<comment type="caution">
    <text evidence="2">The sequence shown here is derived from an EMBL/GenBank/DDBJ whole genome shotgun (WGS) entry which is preliminary data.</text>
</comment>
<reference evidence="2 3" key="1">
    <citation type="submission" date="2018-02" db="EMBL/GenBank/DDBJ databases">
        <title>Draft genome sequence of Streptococcus oricebi CCUG 70868T type strain.</title>
        <authorList>
            <person name="Mendez V."/>
            <person name="Salva-Serra F."/>
            <person name="Jaen-Luchoro D."/>
            <person name="Gonzales-Siles L."/>
            <person name="Karlsson R."/>
            <person name="Engstrom-Jakobsson H."/>
            <person name="Busquets A."/>
            <person name="Gomila M."/>
            <person name="Pineiro-Iglesias B."/>
            <person name="Bennasar-Figueras A."/>
            <person name="Seeger M."/>
            <person name="Moore E."/>
        </authorList>
    </citation>
    <scope>NUCLEOTIDE SEQUENCE [LARGE SCALE GENOMIC DNA]</scope>
    <source>
        <strain evidence="2 3">CCUG 70868</strain>
    </source>
</reference>
<feature type="coiled-coil region" evidence="1">
    <location>
        <begin position="9"/>
        <end position="36"/>
    </location>
</feature>
<feature type="coiled-coil region" evidence="1">
    <location>
        <begin position="82"/>
        <end position="109"/>
    </location>
</feature>
<organism evidence="2 3">
    <name type="scientific">Streptococcus oricebi</name>
    <dbReference type="NCBI Taxonomy" id="1547447"/>
    <lineage>
        <taxon>Bacteria</taxon>
        <taxon>Bacillati</taxon>
        <taxon>Bacillota</taxon>
        <taxon>Bacilli</taxon>
        <taxon>Lactobacillales</taxon>
        <taxon>Streptococcaceae</taxon>
        <taxon>Streptococcus</taxon>
    </lineage>
</organism>
<keyword evidence="3" id="KW-1185">Reference proteome</keyword>
<proteinExistence type="predicted"/>
<name>A0ABS5B3P5_9STRE</name>
<evidence type="ECO:0000313" key="3">
    <source>
        <dbReference type="Proteomes" id="UP001519296"/>
    </source>
</evidence>
<accession>A0ABS5B3P5</accession>
<keyword evidence="1" id="KW-0175">Coiled coil</keyword>
<evidence type="ECO:0000313" key="2">
    <source>
        <dbReference type="EMBL" id="MBP2623455.1"/>
    </source>
</evidence>
<dbReference type="Proteomes" id="UP001519296">
    <property type="component" value="Unassembled WGS sequence"/>
</dbReference>
<dbReference type="RefSeq" id="WP_209627953.1">
    <property type="nucleotide sequence ID" value="NZ_PRDG01000003.1"/>
</dbReference>